<dbReference type="PROSITE" id="PS00790">
    <property type="entry name" value="RECEPTOR_TYR_KIN_V_1"/>
    <property type="match status" value="1"/>
</dbReference>
<dbReference type="FunFam" id="2.60.40.1770:FF:000001">
    <property type="entry name" value="Ephrin type-A receptor 5"/>
    <property type="match status" value="1"/>
</dbReference>
<accession>H2SAG0</accession>
<dbReference type="Pfam" id="PF07714">
    <property type="entry name" value="PK_Tyr_Ser-Thr"/>
    <property type="match status" value="1"/>
</dbReference>
<dbReference type="Gene3D" id="2.10.50.10">
    <property type="entry name" value="Tumor Necrosis Factor Receptor, subunit A, domain 2"/>
    <property type="match status" value="1"/>
</dbReference>
<evidence type="ECO:0000256" key="1">
    <source>
        <dbReference type="ARBA" id="ARBA00004479"/>
    </source>
</evidence>
<evidence type="ECO:0000256" key="5">
    <source>
        <dbReference type="ARBA" id="ARBA00022692"/>
    </source>
</evidence>
<dbReference type="SMART" id="SM00615">
    <property type="entry name" value="EPH_lbd"/>
    <property type="match status" value="1"/>
</dbReference>
<dbReference type="InterPro" id="IPR017441">
    <property type="entry name" value="Protein_kinase_ATP_BS"/>
</dbReference>
<evidence type="ECO:0000256" key="3">
    <source>
        <dbReference type="ARBA" id="ARBA00022553"/>
    </source>
</evidence>
<evidence type="ECO:0000313" key="22">
    <source>
        <dbReference type="Ensembl" id="ENSTRUP00000009386.3"/>
    </source>
</evidence>
<reference evidence="22" key="3">
    <citation type="submission" date="2025-09" db="UniProtKB">
        <authorList>
            <consortium name="Ensembl"/>
        </authorList>
    </citation>
    <scope>IDENTIFICATION</scope>
</reference>
<keyword evidence="11" id="KW-1133">Transmembrane helix</keyword>
<dbReference type="InterPro" id="IPR020635">
    <property type="entry name" value="Tyr_kinase_cat_dom"/>
</dbReference>
<feature type="domain" description="Fibronectin type-III" evidence="20">
    <location>
        <begin position="418"/>
        <end position="510"/>
    </location>
</feature>
<reference evidence="22" key="2">
    <citation type="submission" date="2025-08" db="UniProtKB">
        <authorList>
            <consortium name="Ensembl"/>
        </authorList>
    </citation>
    <scope>IDENTIFICATION</scope>
</reference>
<dbReference type="SMART" id="SM00219">
    <property type="entry name" value="TyrKc"/>
    <property type="match status" value="1"/>
</dbReference>
<keyword evidence="10 17" id="KW-0067">ATP-binding</keyword>
<dbReference type="PROSITE" id="PS00109">
    <property type="entry name" value="PROTEIN_KINASE_TYR"/>
    <property type="match status" value="1"/>
</dbReference>
<evidence type="ECO:0000256" key="17">
    <source>
        <dbReference type="PROSITE-ProRule" id="PRU10141"/>
    </source>
</evidence>
<dbReference type="SUPFAM" id="SSF56112">
    <property type="entry name" value="Protein kinase-like (PK-like)"/>
    <property type="match status" value="1"/>
</dbReference>
<evidence type="ECO:0000256" key="4">
    <source>
        <dbReference type="ARBA" id="ARBA00022679"/>
    </source>
</evidence>
<dbReference type="FunFam" id="2.60.40.10:FF:000059">
    <property type="entry name" value="Ephrin type-A receptor 6"/>
    <property type="match status" value="1"/>
</dbReference>
<keyword evidence="8 17" id="KW-0547">Nucleotide-binding</keyword>
<dbReference type="InterPro" id="IPR001426">
    <property type="entry name" value="Tyr_kinase_rcpt_V_CS"/>
</dbReference>
<dbReference type="SMART" id="SM00060">
    <property type="entry name" value="FN3"/>
    <property type="match status" value="2"/>
</dbReference>
<dbReference type="PROSITE" id="PS00791">
    <property type="entry name" value="RECEPTOR_TYR_KIN_V_2"/>
    <property type="match status" value="1"/>
</dbReference>
<dbReference type="Pfam" id="PF14575">
    <property type="entry name" value="EphA2_TM"/>
    <property type="match status" value="1"/>
</dbReference>
<dbReference type="Gene3D" id="2.60.40.1770">
    <property type="entry name" value="ephrin a2 ectodomain"/>
    <property type="match status" value="1"/>
</dbReference>
<dbReference type="Gene3D" id="3.30.200.20">
    <property type="entry name" value="Phosphorylase Kinase, domain 1"/>
    <property type="match status" value="1"/>
</dbReference>
<dbReference type="FunFam" id="2.60.120.260:FF:000001">
    <property type="entry name" value="Ephrin type-A receptor 7"/>
    <property type="match status" value="1"/>
</dbReference>
<dbReference type="SMART" id="SM01411">
    <property type="entry name" value="Ephrin_rec_like"/>
    <property type="match status" value="1"/>
</dbReference>
<evidence type="ECO:0000256" key="12">
    <source>
        <dbReference type="ARBA" id="ARBA00023136"/>
    </source>
</evidence>
<dbReference type="InterPro" id="IPR027936">
    <property type="entry name" value="Eph_TM"/>
</dbReference>
<dbReference type="InterPro" id="IPR011009">
    <property type="entry name" value="Kinase-like_dom_sf"/>
</dbReference>
<dbReference type="SUPFAM" id="SSF49265">
    <property type="entry name" value="Fibronectin type III"/>
    <property type="match status" value="1"/>
</dbReference>
<evidence type="ECO:0000256" key="10">
    <source>
        <dbReference type="ARBA" id="ARBA00022840"/>
    </source>
</evidence>
<evidence type="ECO:0000256" key="9">
    <source>
        <dbReference type="ARBA" id="ARBA00022777"/>
    </source>
</evidence>
<dbReference type="Gene3D" id="2.60.40.10">
    <property type="entry name" value="Immunoglobulins"/>
    <property type="match status" value="2"/>
</dbReference>
<dbReference type="Pfam" id="PF01404">
    <property type="entry name" value="Ephrin_lbd"/>
    <property type="match status" value="1"/>
</dbReference>
<keyword evidence="15" id="KW-0325">Glycoprotein</keyword>
<evidence type="ECO:0000256" key="15">
    <source>
        <dbReference type="ARBA" id="ARBA00023180"/>
    </source>
</evidence>
<dbReference type="FunFam" id="3.30.200.20:FF:000001">
    <property type="entry name" value="Ephrin type-A receptor 5"/>
    <property type="match status" value="1"/>
</dbReference>
<evidence type="ECO:0000256" key="14">
    <source>
        <dbReference type="ARBA" id="ARBA00023170"/>
    </source>
</evidence>
<comment type="catalytic activity">
    <reaction evidence="16">
        <text>L-tyrosyl-[protein] + ATP = O-phospho-L-tyrosyl-[protein] + ADP + H(+)</text>
        <dbReference type="Rhea" id="RHEA:10596"/>
        <dbReference type="Rhea" id="RHEA-COMP:10136"/>
        <dbReference type="Rhea" id="RHEA-COMP:20101"/>
        <dbReference type="ChEBI" id="CHEBI:15378"/>
        <dbReference type="ChEBI" id="CHEBI:30616"/>
        <dbReference type="ChEBI" id="CHEBI:46858"/>
        <dbReference type="ChEBI" id="CHEBI:61978"/>
        <dbReference type="ChEBI" id="CHEBI:456216"/>
        <dbReference type="EC" id="2.7.10.1"/>
    </reaction>
</comment>
<protein>
    <recommendedName>
        <fullName evidence="2">receptor protein-tyrosine kinase</fullName>
        <ecNumber evidence="2">2.7.10.1</ecNumber>
    </recommendedName>
</protein>
<evidence type="ECO:0000256" key="18">
    <source>
        <dbReference type="SAM" id="SignalP"/>
    </source>
</evidence>
<feature type="chain" id="PRO_5025611048" description="receptor protein-tyrosine kinase" evidence="18">
    <location>
        <begin position="21"/>
        <end position="874"/>
    </location>
</feature>
<dbReference type="InterPro" id="IPR001090">
    <property type="entry name" value="Ephrin_rcpt_lig-bd_dom"/>
</dbReference>
<dbReference type="Ensembl" id="ENSTRUT00000009441.3">
    <property type="protein sequence ID" value="ENSTRUP00000009386.3"/>
    <property type="gene ID" value="ENSTRUG00000003966.3"/>
</dbReference>
<dbReference type="GO" id="GO:0030425">
    <property type="term" value="C:dendrite"/>
    <property type="evidence" value="ECO:0007669"/>
    <property type="project" value="TreeGrafter"/>
</dbReference>
<keyword evidence="12" id="KW-0472">Membrane</keyword>
<dbReference type="InterPro" id="IPR001245">
    <property type="entry name" value="Ser-Thr/Tyr_kinase_cat_dom"/>
</dbReference>
<dbReference type="Gene3D" id="2.60.120.260">
    <property type="entry name" value="Galactose-binding domain-like"/>
    <property type="match status" value="1"/>
</dbReference>
<proteinExistence type="predicted"/>
<dbReference type="PROSITE" id="PS50011">
    <property type="entry name" value="PROTEIN_KINASE_DOM"/>
    <property type="match status" value="1"/>
</dbReference>
<feature type="domain" description="Protein kinase" evidence="19">
    <location>
        <begin position="559"/>
        <end position="820"/>
    </location>
</feature>
<gene>
    <name evidence="22" type="primary">epha6</name>
</gene>
<dbReference type="InterPro" id="IPR008266">
    <property type="entry name" value="Tyr_kinase_AS"/>
</dbReference>
<dbReference type="InterPro" id="IPR000719">
    <property type="entry name" value="Prot_kinase_dom"/>
</dbReference>
<dbReference type="PROSITE" id="PS00107">
    <property type="entry name" value="PROTEIN_KINASE_ATP"/>
    <property type="match status" value="1"/>
</dbReference>
<evidence type="ECO:0000256" key="6">
    <source>
        <dbReference type="ARBA" id="ARBA00022729"/>
    </source>
</evidence>
<dbReference type="GO" id="GO:0007411">
    <property type="term" value="P:axon guidance"/>
    <property type="evidence" value="ECO:0007669"/>
    <property type="project" value="TreeGrafter"/>
</dbReference>
<dbReference type="FunFam" id="2.10.50.10:FF:000001">
    <property type="entry name" value="Ephrin type-A receptor 5"/>
    <property type="match status" value="1"/>
</dbReference>
<dbReference type="CDD" id="cd05066">
    <property type="entry name" value="PTKc_EphR_A"/>
    <property type="match status" value="1"/>
</dbReference>
<comment type="subcellular location">
    <subcellularLocation>
        <location evidence="1">Membrane</location>
        <topology evidence="1">Single-pass type I membrane protein</topology>
    </subcellularLocation>
</comment>
<name>H2SAG0_TAKRU</name>
<sequence>KCFLFLTKLLLCFLNDRVSSICNYRHLTGWDAITEMDEHNRPIHTFQVCNVMEPNQNNWLRSNWIPRQAAQKIYVELRFTLRDCNSIPWVSGTCKETFNLFYHETDEAHGVKFRPAQYTKIDTIAADESFTQMDLGDRILKLNTEVREMGPMTRKGFYLAFQDIGACIALVSVRVYYKKCPFTLRNLASFPDTVPRVDSSSLVEVRGECIQHAEERDTPKLFCGADGDWLVPLGRCVCSVGYEEIDGSCIACHPGFYKAYAGNIKCSKCPPHSFSYGEGSAACHCERGFYRADKDPPTMACTRPPSPPRNLMFNLNDTCLMLEWSPPSDTGGRRDLTYNVLCKRCGPEPNHCKLCEEDLRFLPRPLGLTNATVTVTDFSANANYTFEIESLNGVSDMSSFPRQVAIITVNTNQGGPSLIGALKKDWASPSSIALSWQQPEKTALPILEYEIKYYEKEHEQLSYSSMRTKAPSVIISGLKAATWYIFCVRTRTAAGYSSYSPKYEYETTGDCECRPENSPIVSPPTVPFPGIKTYVDPDTYEDPTQAVHEFTKEIDPSRIRIERVIGAGEFGEVCSGRLRTPGKKEIAVAIKTLKGGYVERQRRDFLREASIMGQFDHPNIIRLEGVVTKSRPVMIVVEYMENGSLDSFLRQHDGHFTVIQLVGMLRGIASGMKYLSDMGYVHRDLAARNILVNSNLVCKVSDFGLSRVLEDDPEAAYTTTGGKIPIRWTAPEAISYRKFSSASDAWSYGIVMWEVMSYGERPYWEMSNQDVILSIEEGYRLPAPMGCPVALHQLMLHCWQKERSHRPKFTDVVSFLDKLIRNPSSLLPLVEDMQRYSSEGSFILVESIIGAFLLNNIQDAFNPTCKSGTENILS</sequence>
<dbReference type="GO" id="GO:0005005">
    <property type="term" value="F:transmembrane-ephrin receptor activity"/>
    <property type="evidence" value="ECO:0007669"/>
    <property type="project" value="TreeGrafter"/>
</dbReference>
<dbReference type="Proteomes" id="UP000005226">
    <property type="component" value="Chromosome 1"/>
</dbReference>
<keyword evidence="3" id="KW-0597">Phosphoprotein</keyword>
<dbReference type="FunFam" id="1.10.510.10:FF:000083">
    <property type="entry name" value="Ephrin type-A receptor 3"/>
    <property type="match status" value="1"/>
</dbReference>
<keyword evidence="5" id="KW-0812">Transmembrane</keyword>
<keyword evidence="6 18" id="KW-0732">Signal</keyword>
<evidence type="ECO:0000256" key="13">
    <source>
        <dbReference type="ARBA" id="ARBA00023137"/>
    </source>
</evidence>
<feature type="binding site" evidence="17">
    <location>
        <position position="591"/>
    </location>
    <ligand>
        <name>ATP</name>
        <dbReference type="ChEBI" id="CHEBI:30616"/>
    </ligand>
</feature>
<keyword evidence="23" id="KW-1185">Reference proteome</keyword>
<dbReference type="EC" id="2.7.10.1" evidence="2"/>
<dbReference type="GO" id="GO:0005886">
    <property type="term" value="C:plasma membrane"/>
    <property type="evidence" value="ECO:0007669"/>
    <property type="project" value="TreeGrafter"/>
</dbReference>
<keyword evidence="7" id="KW-0677">Repeat</keyword>
<feature type="domain" description="Eph LBD" evidence="21">
    <location>
        <begin position="1"/>
        <end position="185"/>
    </location>
</feature>
<keyword evidence="14" id="KW-0675">Receptor</keyword>
<evidence type="ECO:0000256" key="11">
    <source>
        <dbReference type="ARBA" id="ARBA00022989"/>
    </source>
</evidence>
<evidence type="ECO:0000259" key="19">
    <source>
        <dbReference type="PROSITE" id="PS50011"/>
    </source>
</evidence>
<dbReference type="PROSITE" id="PS51550">
    <property type="entry name" value="EPH_LBD"/>
    <property type="match status" value="1"/>
</dbReference>
<dbReference type="Gene3D" id="1.10.510.10">
    <property type="entry name" value="Transferase(Phosphotransferase) domain 1"/>
    <property type="match status" value="1"/>
</dbReference>
<dbReference type="InterPro" id="IPR003961">
    <property type="entry name" value="FN3_dom"/>
</dbReference>
<evidence type="ECO:0000259" key="21">
    <source>
        <dbReference type="PROSITE" id="PS51550"/>
    </source>
</evidence>
<dbReference type="SUPFAM" id="SSF49785">
    <property type="entry name" value="Galactose-binding domain-like"/>
    <property type="match status" value="1"/>
</dbReference>
<dbReference type="Pfam" id="PF25599">
    <property type="entry name" value="Ephrin_CRD"/>
    <property type="match status" value="1"/>
</dbReference>
<evidence type="ECO:0000256" key="16">
    <source>
        <dbReference type="ARBA" id="ARBA00051243"/>
    </source>
</evidence>
<dbReference type="GeneTree" id="ENSGT00940000154490"/>
<dbReference type="Pfam" id="PF07699">
    <property type="entry name" value="Ephrin_rec_like"/>
    <property type="match status" value="1"/>
</dbReference>
<dbReference type="InterPro" id="IPR050449">
    <property type="entry name" value="Ephrin_rcpt_TKs"/>
</dbReference>
<keyword evidence="13" id="KW-0829">Tyrosine-protein kinase</keyword>
<dbReference type="InterPro" id="IPR008979">
    <property type="entry name" value="Galactose-bd-like_sf"/>
</dbReference>
<dbReference type="CDD" id="cd00063">
    <property type="entry name" value="FN3"/>
    <property type="match status" value="2"/>
</dbReference>
<reference evidence="22 23" key="1">
    <citation type="journal article" date="2011" name="Genome Biol. Evol.">
        <title>Integration of the genetic map and genome assembly of fugu facilitates insights into distinct features of genome evolution in teleosts and mammals.</title>
        <authorList>
            <person name="Kai W."/>
            <person name="Kikuchi K."/>
            <person name="Tohari S."/>
            <person name="Chew A.K."/>
            <person name="Tay A."/>
            <person name="Fujiwara A."/>
            <person name="Hosoya S."/>
            <person name="Suetake H."/>
            <person name="Naruse K."/>
            <person name="Brenner S."/>
            <person name="Suzuki Y."/>
            <person name="Venkatesh B."/>
        </authorList>
    </citation>
    <scope>NUCLEOTIDE SEQUENCE [LARGE SCALE GENOMIC DNA]</scope>
</reference>
<evidence type="ECO:0000256" key="2">
    <source>
        <dbReference type="ARBA" id="ARBA00011902"/>
    </source>
</evidence>
<dbReference type="InterPro" id="IPR011641">
    <property type="entry name" value="Tyr-kin_ephrin_A/B_rcpt-like"/>
</dbReference>
<keyword evidence="4" id="KW-0808">Transferase</keyword>
<dbReference type="Pfam" id="PF00041">
    <property type="entry name" value="fn3"/>
    <property type="match status" value="2"/>
</dbReference>
<dbReference type="InterPro" id="IPR013783">
    <property type="entry name" value="Ig-like_fold"/>
</dbReference>
<dbReference type="PRINTS" id="PR00109">
    <property type="entry name" value="TYRKINASE"/>
</dbReference>
<feature type="domain" description="Fibronectin type-III" evidence="20">
    <location>
        <begin position="304"/>
        <end position="414"/>
    </location>
</feature>
<dbReference type="PROSITE" id="PS50853">
    <property type="entry name" value="FN3"/>
    <property type="match status" value="2"/>
</dbReference>
<evidence type="ECO:0000259" key="20">
    <source>
        <dbReference type="PROSITE" id="PS50853"/>
    </source>
</evidence>
<keyword evidence="9" id="KW-0418">Kinase</keyword>
<dbReference type="AlphaFoldDB" id="H2SAG0"/>
<evidence type="ECO:0000256" key="7">
    <source>
        <dbReference type="ARBA" id="ARBA00022737"/>
    </source>
</evidence>
<feature type="signal peptide" evidence="18">
    <location>
        <begin position="1"/>
        <end position="20"/>
    </location>
</feature>
<dbReference type="InterPro" id="IPR036116">
    <property type="entry name" value="FN3_sf"/>
</dbReference>
<dbReference type="PANTHER" id="PTHR46877:SF10">
    <property type="entry name" value="EPHRIN TYPE-A RECEPTOR 6"/>
    <property type="match status" value="1"/>
</dbReference>
<organism evidence="22 23">
    <name type="scientific">Takifugu rubripes</name>
    <name type="common">Japanese pufferfish</name>
    <name type="synonym">Fugu rubripes</name>
    <dbReference type="NCBI Taxonomy" id="31033"/>
    <lineage>
        <taxon>Eukaryota</taxon>
        <taxon>Metazoa</taxon>
        <taxon>Chordata</taxon>
        <taxon>Craniata</taxon>
        <taxon>Vertebrata</taxon>
        <taxon>Euteleostomi</taxon>
        <taxon>Actinopterygii</taxon>
        <taxon>Neopterygii</taxon>
        <taxon>Teleostei</taxon>
        <taxon>Neoteleostei</taxon>
        <taxon>Acanthomorphata</taxon>
        <taxon>Eupercaria</taxon>
        <taxon>Tetraodontiformes</taxon>
        <taxon>Tetradontoidea</taxon>
        <taxon>Tetraodontidae</taxon>
        <taxon>Takifugu</taxon>
    </lineage>
</organism>
<dbReference type="PANTHER" id="PTHR46877">
    <property type="entry name" value="EPH RECEPTOR A5"/>
    <property type="match status" value="1"/>
</dbReference>
<evidence type="ECO:0000313" key="23">
    <source>
        <dbReference type="Proteomes" id="UP000005226"/>
    </source>
</evidence>
<evidence type="ECO:0000256" key="8">
    <source>
        <dbReference type="ARBA" id="ARBA00022741"/>
    </source>
</evidence>
<dbReference type="GO" id="GO:0005524">
    <property type="term" value="F:ATP binding"/>
    <property type="evidence" value="ECO:0007669"/>
    <property type="project" value="UniProtKB-UniRule"/>
</dbReference>